<feature type="compositionally biased region" description="Polar residues" evidence="1">
    <location>
        <begin position="265"/>
        <end position="290"/>
    </location>
</feature>
<feature type="region of interest" description="Disordered" evidence="1">
    <location>
        <begin position="57"/>
        <end position="299"/>
    </location>
</feature>
<feature type="compositionally biased region" description="Low complexity" evidence="1">
    <location>
        <begin position="12"/>
        <end position="22"/>
    </location>
</feature>
<sequence length="299" mass="33115">MFHHTSQGSISAPPQNNAMPPMASYPSPFLVDHGGHMISQPQPPPPPQAYMNNQMMSGRPQGGPYYRTTPQQQMQTPPGPPYGTQDPLAHGGFYPPFFQPPNSNAPPVGHPSPHNLYGQNEGFHPPHPQMFARAGSIDRGDHALMSQPPPQSLSRPTNYPSTSSNQQQQQQQQGQPPSLLSQNLKSFHTNQQQTSSSNQAQFYPPPNQYARQLMPSGAMNTTNNRPQTQQVPSLMSGLNKNFSNNGNNMNNTQSLFQHRQPLLPPQSNNSRPLYQHNAQYSNYSKSTGPNDDNVKPKHM</sequence>
<reference evidence="2" key="1">
    <citation type="submission" date="2021-02" db="EMBL/GenBank/DDBJ databases">
        <authorList>
            <person name="Nowell W R."/>
        </authorList>
    </citation>
    <scope>NUCLEOTIDE SEQUENCE</scope>
</reference>
<evidence type="ECO:0000313" key="2">
    <source>
        <dbReference type="EMBL" id="CAF4963226.1"/>
    </source>
</evidence>
<dbReference type="Proteomes" id="UP000663848">
    <property type="component" value="Unassembled WGS sequence"/>
</dbReference>
<dbReference type="EMBL" id="CAJOBR010024827">
    <property type="protein sequence ID" value="CAF4963226.1"/>
    <property type="molecule type" value="Genomic_DNA"/>
</dbReference>
<evidence type="ECO:0000256" key="1">
    <source>
        <dbReference type="SAM" id="MobiDB-lite"/>
    </source>
</evidence>
<name>A0A821YHN2_9BILA</name>
<feature type="compositionally biased region" description="Low complexity" evidence="1">
    <location>
        <begin position="64"/>
        <end position="87"/>
    </location>
</feature>
<dbReference type="AlphaFoldDB" id="A0A821YHN2"/>
<feature type="compositionally biased region" description="Polar residues" evidence="1">
    <location>
        <begin position="1"/>
        <end position="10"/>
    </location>
</feature>
<organism evidence="2 3">
    <name type="scientific">Rotaria socialis</name>
    <dbReference type="NCBI Taxonomy" id="392032"/>
    <lineage>
        <taxon>Eukaryota</taxon>
        <taxon>Metazoa</taxon>
        <taxon>Spiralia</taxon>
        <taxon>Gnathifera</taxon>
        <taxon>Rotifera</taxon>
        <taxon>Eurotatoria</taxon>
        <taxon>Bdelloidea</taxon>
        <taxon>Philodinida</taxon>
        <taxon>Philodinidae</taxon>
        <taxon>Rotaria</taxon>
    </lineage>
</organism>
<gene>
    <name evidence="2" type="ORF">QYT958_LOCUS34479</name>
</gene>
<evidence type="ECO:0000313" key="3">
    <source>
        <dbReference type="Proteomes" id="UP000663848"/>
    </source>
</evidence>
<proteinExistence type="predicted"/>
<feature type="compositionally biased region" description="Low complexity" evidence="1">
    <location>
        <begin position="239"/>
        <end position="251"/>
    </location>
</feature>
<feature type="region of interest" description="Disordered" evidence="1">
    <location>
        <begin position="1"/>
        <end position="24"/>
    </location>
</feature>
<protein>
    <submittedName>
        <fullName evidence="2">Uncharacterized protein</fullName>
    </submittedName>
</protein>
<feature type="compositionally biased region" description="Low complexity" evidence="1">
    <location>
        <begin position="158"/>
        <end position="199"/>
    </location>
</feature>
<feature type="compositionally biased region" description="Polar residues" evidence="1">
    <location>
        <begin position="218"/>
        <end position="238"/>
    </location>
</feature>
<accession>A0A821YHN2</accession>
<comment type="caution">
    <text evidence="2">The sequence shown here is derived from an EMBL/GenBank/DDBJ whole genome shotgun (WGS) entry which is preliminary data.</text>
</comment>